<comment type="caution">
    <text evidence="1">The sequence shown here is derived from an EMBL/GenBank/DDBJ whole genome shotgun (WGS) entry which is preliminary data.</text>
</comment>
<organism evidence="1 2">
    <name type="scientific">Gossypium aridum</name>
    <name type="common">American cotton</name>
    <name type="synonym">Erioxylum aridum</name>
    <dbReference type="NCBI Taxonomy" id="34290"/>
    <lineage>
        <taxon>Eukaryota</taxon>
        <taxon>Viridiplantae</taxon>
        <taxon>Streptophyta</taxon>
        <taxon>Embryophyta</taxon>
        <taxon>Tracheophyta</taxon>
        <taxon>Spermatophyta</taxon>
        <taxon>Magnoliopsida</taxon>
        <taxon>eudicotyledons</taxon>
        <taxon>Gunneridae</taxon>
        <taxon>Pentapetalae</taxon>
        <taxon>rosids</taxon>
        <taxon>malvids</taxon>
        <taxon>Malvales</taxon>
        <taxon>Malvaceae</taxon>
        <taxon>Malvoideae</taxon>
        <taxon>Gossypium</taxon>
    </lineage>
</organism>
<dbReference type="Proteomes" id="UP000593577">
    <property type="component" value="Unassembled WGS sequence"/>
</dbReference>
<dbReference type="EMBL" id="JABFAA010350324">
    <property type="protein sequence ID" value="MBA0702284.1"/>
    <property type="molecule type" value="Genomic_DNA"/>
</dbReference>
<dbReference type="AlphaFoldDB" id="A0A7J8YT65"/>
<protein>
    <submittedName>
        <fullName evidence="1">Uncharacterized protein</fullName>
    </submittedName>
</protein>
<evidence type="ECO:0000313" key="2">
    <source>
        <dbReference type="Proteomes" id="UP000593577"/>
    </source>
</evidence>
<sequence>MGGCLKVILSSGGSSAVQRGYGRYGWRDFTFNAKLFPVEEILFLTKLRAVFWVKALSGVEIQEATFEAILSVNSPNITTNQSALLYLYLYLQVDWCRQWIQTPQSHHSEFVKHGSRRHHFISIGKSIFPCLALHS</sequence>
<gene>
    <name evidence="1" type="ORF">Goari_027191</name>
</gene>
<name>A0A7J8YT65_GOSAI</name>
<keyword evidence="2" id="KW-1185">Reference proteome</keyword>
<accession>A0A7J8YT65</accession>
<proteinExistence type="predicted"/>
<reference evidence="1 2" key="1">
    <citation type="journal article" date="2019" name="Genome Biol. Evol.">
        <title>Insights into the evolution of the New World diploid cottons (Gossypium, subgenus Houzingenia) based on genome sequencing.</title>
        <authorList>
            <person name="Grover C.E."/>
            <person name="Arick M.A. 2nd"/>
            <person name="Thrash A."/>
            <person name="Conover J.L."/>
            <person name="Sanders W.S."/>
            <person name="Peterson D.G."/>
            <person name="Frelichowski J.E."/>
            <person name="Scheffler J.A."/>
            <person name="Scheffler B.E."/>
            <person name="Wendel J.F."/>
        </authorList>
    </citation>
    <scope>NUCLEOTIDE SEQUENCE [LARGE SCALE GENOMIC DNA]</scope>
    <source>
        <strain evidence="1">185</strain>
        <tissue evidence="1">Leaf</tissue>
    </source>
</reference>
<evidence type="ECO:0000313" key="1">
    <source>
        <dbReference type="EMBL" id="MBA0702284.1"/>
    </source>
</evidence>